<accession>A0A3L6ZQY2</accession>
<evidence type="ECO:0000313" key="3">
    <source>
        <dbReference type="Proteomes" id="UP000275395"/>
    </source>
</evidence>
<organism evidence="2 3">
    <name type="scientific">Mycetocola reblochoni</name>
    <dbReference type="NCBI Taxonomy" id="331618"/>
    <lineage>
        <taxon>Bacteria</taxon>
        <taxon>Bacillati</taxon>
        <taxon>Actinomycetota</taxon>
        <taxon>Actinomycetes</taxon>
        <taxon>Micrococcales</taxon>
        <taxon>Microbacteriaceae</taxon>
        <taxon>Mycetocola</taxon>
    </lineage>
</organism>
<dbReference type="EMBL" id="RCUW01000003">
    <property type="protein sequence ID" value="RLP70055.1"/>
    <property type="molecule type" value="Genomic_DNA"/>
</dbReference>
<dbReference type="AlphaFoldDB" id="A0A3L6ZQY2"/>
<feature type="region of interest" description="Disordered" evidence="1">
    <location>
        <begin position="18"/>
        <end position="39"/>
    </location>
</feature>
<proteinExistence type="predicted"/>
<protein>
    <submittedName>
        <fullName evidence="2">Uncharacterized protein</fullName>
    </submittedName>
</protein>
<reference evidence="2 3" key="1">
    <citation type="submission" date="2018-10" db="EMBL/GenBank/DDBJ databases">
        <authorList>
            <person name="Li J."/>
        </authorList>
    </citation>
    <scope>NUCLEOTIDE SEQUENCE [LARGE SCALE GENOMIC DNA]</scope>
    <source>
        <strain evidence="2 3">JCM 30549</strain>
    </source>
</reference>
<evidence type="ECO:0000313" key="2">
    <source>
        <dbReference type="EMBL" id="RLP70055.1"/>
    </source>
</evidence>
<name>A0A3L6ZQY2_9MICO</name>
<sequence>MLRALGVAIRDGHDAGEIVRNGQIGGTGRPEIGTRSSAPEKLVSPSAFFTNGQEKSETYAMTDLVTGEVF</sequence>
<gene>
    <name evidence="2" type="ORF">D9V30_05155</name>
</gene>
<comment type="caution">
    <text evidence="2">The sequence shown here is derived from an EMBL/GenBank/DDBJ whole genome shotgun (WGS) entry which is preliminary data.</text>
</comment>
<evidence type="ECO:0000256" key="1">
    <source>
        <dbReference type="SAM" id="MobiDB-lite"/>
    </source>
</evidence>
<dbReference type="RefSeq" id="WP_121657493.1">
    <property type="nucleotide sequence ID" value="NZ_RCUW01000003.1"/>
</dbReference>
<dbReference type="Proteomes" id="UP000275395">
    <property type="component" value="Unassembled WGS sequence"/>
</dbReference>